<dbReference type="EMBL" id="JABSXK010000001">
    <property type="protein sequence ID" value="NRV08568.1"/>
    <property type="molecule type" value="Genomic_DNA"/>
</dbReference>
<keyword evidence="7 8" id="KW-0472">Membrane</keyword>
<dbReference type="RefSeq" id="WP_011967813.1">
    <property type="nucleotide sequence ID" value="NZ_BKAK01000141.1"/>
</dbReference>
<dbReference type="Proteomes" id="UP000031866">
    <property type="component" value="Chromosome"/>
</dbReference>
<feature type="transmembrane region" description="Helical" evidence="9">
    <location>
        <begin position="111"/>
        <end position="134"/>
    </location>
</feature>
<dbReference type="EMBL" id="JABTDW010000001">
    <property type="protein sequence ID" value="NSB17280.1"/>
    <property type="molecule type" value="Genomic_DNA"/>
</dbReference>
<accession>A0A0B5Q8D2</accession>
<dbReference type="OMA" id="FANFMIG"/>
<dbReference type="InterPro" id="IPR024529">
    <property type="entry name" value="ECF_trnsprt_substrate-spec"/>
</dbReference>
<name>A0A0B5Q8D2_CLOBE</name>
<dbReference type="PANTHER" id="PTHR38438">
    <property type="entry name" value="RIBOFLAVIN TRANSPORTER RIBU"/>
    <property type="match status" value="1"/>
</dbReference>
<dbReference type="Proteomes" id="UP000631418">
    <property type="component" value="Unassembled WGS sequence"/>
</dbReference>
<protein>
    <recommendedName>
        <fullName evidence="8">Riboflavin transporter</fullName>
    </recommendedName>
</protein>
<reference evidence="13" key="4">
    <citation type="submission" date="2020-05" db="EMBL/GenBank/DDBJ databases">
        <title>Genomic insights into acetone-butanol-ethanol (ABE) fermentation by sequencing solventogenic clostridia strains.</title>
        <authorList>
            <person name="Brown S."/>
        </authorList>
    </citation>
    <scope>NUCLEOTIDE SEQUENCE</scope>
    <source>
        <strain evidence="14">DJ123</strain>
        <strain evidence="13">DJ126</strain>
    </source>
</reference>
<reference evidence="12" key="5">
    <citation type="submission" date="2020-11" db="EMBL/GenBank/DDBJ databases">
        <authorList>
            <person name="Thieme N."/>
            <person name="Liebl W."/>
            <person name="Zverlov V."/>
        </authorList>
    </citation>
    <scope>NUCLEOTIDE SEQUENCE</scope>
    <source>
        <strain evidence="12">NT08</strain>
    </source>
</reference>
<dbReference type="PIRSF" id="PIRSF037778">
    <property type="entry name" value="UCP037778_transp_RibU"/>
    <property type="match status" value="1"/>
</dbReference>
<dbReference type="Proteomes" id="UP000822184">
    <property type="component" value="Unassembled WGS sequence"/>
</dbReference>
<dbReference type="AlphaFoldDB" id="A0A0B5Q8D2"/>
<dbReference type="GO" id="GO:0032217">
    <property type="term" value="F:riboflavin transmembrane transporter activity"/>
    <property type="evidence" value="ECO:0007669"/>
    <property type="project" value="UniProtKB-UniRule"/>
</dbReference>
<evidence type="ECO:0000256" key="8">
    <source>
        <dbReference type="PIRNR" id="PIRNR037778"/>
    </source>
</evidence>
<gene>
    <name evidence="14" type="ORF">BCD95_005539</name>
    <name evidence="13" type="ORF">DFH45_001531</name>
    <name evidence="11" type="ORF">HGI39_17545</name>
    <name evidence="12" type="ORF">IS491_02835</name>
    <name evidence="10" type="ORF">LF65_00532</name>
</gene>
<evidence type="ECO:0000313" key="13">
    <source>
        <dbReference type="EMBL" id="NRV08568.1"/>
    </source>
</evidence>
<dbReference type="Gene3D" id="1.10.1760.20">
    <property type="match status" value="1"/>
</dbReference>
<evidence type="ECO:0000313" key="11">
    <source>
        <dbReference type="EMBL" id="MBC2476478.1"/>
    </source>
</evidence>
<comment type="subcellular location">
    <subcellularLocation>
        <location evidence="1">Cell membrane</location>
        <topology evidence="1">Multi-pass membrane protein</topology>
    </subcellularLocation>
</comment>
<sequence>MNEKTSKLIKISLLSAIAIILMYFDFPIIPAFPWLKIDLSDVPALLGAFGFGPVAGVIIELIKNLLVPLIRGSQTGFVGETANFLFGAALILPASFIYYRNKNKKNAILGMIIGGIAMEAMGIVGNIYLLLPAYGMKMPADMLQNYVWALLAFNGVKAVMVSVLTYILYKKVSVSIFKVEPNFGSPENKTKIV</sequence>
<evidence type="ECO:0000256" key="2">
    <source>
        <dbReference type="ARBA" id="ARBA00005540"/>
    </source>
</evidence>
<dbReference type="InterPro" id="IPR025720">
    <property type="entry name" value="RibU"/>
</dbReference>
<evidence type="ECO:0000256" key="5">
    <source>
        <dbReference type="ARBA" id="ARBA00022692"/>
    </source>
</evidence>
<evidence type="ECO:0000313" key="10">
    <source>
        <dbReference type="EMBL" id="AJG97170.1"/>
    </source>
</evidence>
<keyword evidence="3 8" id="KW-0813">Transport</keyword>
<dbReference type="GeneID" id="66343377"/>
<keyword evidence="4 8" id="KW-1003">Cell membrane</keyword>
<reference evidence="11" key="6">
    <citation type="journal article" date="2022" name="Nat. Biotechnol.">
        <title>Carbon-negative production of acetone and isopropanol by gas fermentation at industrial pilot scale.</title>
        <authorList>
            <person name="Liew F.E."/>
            <person name="Nogle R."/>
            <person name="Abdalla T."/>
            <person name="Rasor B.J."/>
            <person name="Canter C."/>
            <person name="Jensen R.O."/>
            <person name="Wang L."/>
            <person name="Strutz J."/>
            <person name="Chirania P."/>
            <person name="De Tissera S."/>
            <person name="Mueller A.P."/>
            <person name="Ruan Z."/>
            <person name="Gao A."/>
            <person name="Tran L."/>
            <person name="Engle N.L."/>
            <person name="Bromley J.C."/>
            <person name="Daniell J."/>
            <person name="Conrado R."/>
            <person name="Tschaplinski T.J."/>
            <person name="Giannone R.J."/>
            <person name="Hettich R.L."/>
            <person name="Karim A.S."/>
            <person name="Simpson S.D."/>
            <person name="Brown S.D."/>
            <person name="Leang C."/>
            <person name="Jewett M.C."/>
            <person name="Kopke M."/>
        </authorList>
    </citation>
    <scope>NUCLEOTIDE SEQUENCE</scope>
    <source>
        <strain evidence="11">DJ015</strain>
    </source>
</reference>
<evidence type="ECO:0000256" key="3">
    <source>
        <dbReference type="ARBA" id="ARBA00022448"/>
    </source>
</evidence>
<reference evidence="11" key="3">
    <citation type="submission" date="2020-04" db="EMBL/GenBank/DDBJ databases">
        <authorList>
            <person name="Brown S."/>
        </authorList>
    </citation>
    <scope>NUCLEOTIDE SEQUENCE</scope>
    <source>
        <strain evidence="11">DJ015</strain>
    </source>
</reference>
<keyword evidence="5 9" id="KW-0812">Transmembrane</keyword>
<dbReference type="STRING" id="1520.LF65_00532"/>
<comment type="similarity">
    <text evidence="2 8">Belongs to the prokaryotic riboflavin transporter (P-RFT) (TC 2.A.87) family.</text>
</comment>
<dbReference type="EMBL" id="JABAGV010000052">
    <property type="protein sequence ID" value="MBC2476478.1"/>
    <property type="molecule type" value="Genomic_DNA"/>
</dbReference>
<evidence type="ECO:0000256" key="1">
    <source>
        <dbReference type="ARBA" id="ARBA00004651"/>
    </source>
</evidence>
<dbReference type="GO" id="GO:0005886">
    <property type="term" value="C:plasma membrane"/>
    <property type="evidence" value="ECO:0007669"/>
    <property type="project" value="UniProtKB-SubCell"/>
</dbReference>
<evidence type="ECO:0000256" key="6">
    <source>
        <dbReference type="ARBA" id="ARBA00022989"/>
    </source>
</evidence>
<dbReference type="Pfam" id="PF12822">
    <property type="entry name" value="ECF_trnsprt"/>
    <property type="match status" value="1"/>
</dbReference>
<evidence type="ECO:0000313" key="15">
    <source>
        <dbReference type="Proteomes" id="UP000031866"/>
    </source>
</evidence>
<dbReference type="PANTHER" id="PTHR38438:SF1">
    <property type="entry name" value="RIBOFLAVIN TRANSPORTER RIBU"/>
    <property type="match status" value="1"/>
</dbReference>
<dbReference type="Proteomes" id="UP001194098">
    <property type="component" value="Unassembled WGS sequence"/>
</dbReference>
<feature type="transmembrane region" description="Helical" evidence="9">
    <location>
        <begin position="146"/>
        <end position="169"/>
    </location>
</feature>
<evidence type="ECO:0000256" key="4">
    <source>
        <dbReference type="ARBA" id="ARBA00022475"/>
    </source>
</evidence>
<keyword evidence="6 9" id="KW-1133">Transmembrane helix</keyword>
<dbReference type="KEGG" id="cbei:LF65_00532"/>
<evidence type="ECO:0000313" key="14">
    <source>
        <dbReference type="EMBL" id="NSB17280.1"/>
    </source>
</evidence>
<dbReference type="EMBL" id="JADOEF010000001">
    <property type="protein sequence ID" value="MBF7807668.1"/>
    <property type="molecule type" value="Genomic_DNA"/>
</dbReference>
<dbReference type="EMBL" id="CP010086">
    <property type="protein sequence ID" value="AJG97170.1"/>
    <property type="molecule type" value="Genomic_DNA"/>
</dbReference>
<dbReference type="Proteomes" id="UP000821656">
    <property type="component" value="Unassembled WGS sequence"/>
</dbReference>
<organism evidence="10 15">
    <name type="scientific">Clostridium beijerinckii</name>
    <name type="common">Clostridium MP</name>
    <dbReference type="NCBI Taxonomy" id="1520"/>
    <lineage>
        <taxon>Bacteria</taxon>
        <taxon>Bacillati</taxon>
        <taxon>Bacillota</taxon>
        <taxon>Clostridia</taxon>
        <taxon>Eubacteriales</taxon>
        <taxon>Clostridiaceae</taxon>
        <taxon>Clostridium</taxon>
    </lineage>
</organism>
<comment type="function">
    <text evidence="8">Probably a riboflavin-binding protein that interacts with the energy-coupling factor (ECF) ABC-transporter complex.</text>
</comment>
<evidence type="ECO:0000256" key="9">
    <source>
        <dbReference type="SAM" id="Phobius"/>
    </source>
</evidence>
<reference evidence="15" key="1">
    <citation type="submission" date="2014-12" db="EMBL/GenBank/DDBJ databases">
        <title>Genome sequence of Clostridium beijerinckii strain 59B.</title>
        <authorList>
            <person name="Little G.T."/>
            <person name="Minton N.P."/>
        </authorList>
    </citation>
    <scope>NUCLEOTIDE SEQUENCE [LARGE SCALE GENOMIC DNA]</scope>
    <source>
        <strain evidence="15">59B</strain>
    </source>
</reference>
<evidence type="ECO:0000313" key="12">
    <source>
        <dbReference type="EMBL" id="MBF7807668.1"/>
    </source>
</evidence>
<reference evidence="10" key="2">
    <citation type="submission" date="2016-02" db="EMBL/GenBank/DDBJ databases">
        <title>Genome sequence of Clostridium beijerinckii strain 59B.</title>
        <authorList>
            <person name="Little G.T."/>
            <person name="Minton N.P."/>
        </authorList>
    </citation>
    <scope>NUCLEOTIDE SEQUENCE</scope>
    <source>
        <strain evidence="10">NCIMB 14988</strain>
    </source>
</reference>
<feature type="transmembrane region" description="Helical" evidence="9">
    <location>
        <begin position="42"/>
        <end position="62"/>
    </location>
</feature>
<evidence type="ECO:0000256" key="7">
    <source>
        <dbReference type="ARBA" id="ARBA00023136"/>
    </source>
</evidence>
<feature type="transmembrane region" description="Helical" evidence="9">
    <location>
        <begin position="12"/>
        <end position="35"/>
    </location>
</feature>
<proteinExistence type="inferred from homology"/>
<feature type="transmembrane region" description="Helical" evidence="9">
    <location>
        <begin position="82"/>
        <end position="99"/>
    </location>
</feature>
<dbReference type="OrthoDB" id="9809216at2"/>